<keyword evidence="3" id="KW-1185">Reference proteome</keyword>
<protein>
    <recommendedName>
        <fullName evidence="4">ABC transporter permease</fullName>
    </recommendedName>
</protein>
<evidence type="ECO:0000313" key="3">
    <source>
        <dbReference type="Proteomes" id="UP001320148"/>
    </source>
</evidence>
<keyword evidence="1" id="KW-1133">Transmembrane helix</keyword>
<accession>A0ABN6F3G8</accession>
<sequence>MDVTWKEAALVWLSILWRSLVFCFLAGIIGALISAAIRIIGIMVFDTHDVMGAYRLVPGLILCVPANIMAVKGALKADYSNFMISFVSYNRGVSAQEEFIENNA</sequence>
<reference evidence="2 3" key="1">
    <citation type="submission" date="2021-02" db="EMBL/GenBank/DDBJ databases">
        <title>Complete genome of Desulfoluna sp. strain ASN36.</title>
        <authorList>
            <person name="Takahashi A."/>
            <person name="Kojima H."/>
            <person name="Fukui M."/>
        </authorList>
    </citation>
    <scope>NUCLEOTIDE SEQUENCE [LARGE SCALE GENOMIC DNA]</scope>
    <source>
        <strain evidence="2 3">ASN36</strain>
    </source>
</reference>
<name>A0ABN6F3G8_9BACT</name>
<dbReference type="EMBL" id="AP024488">
    <property type="protein sequence ID" value="BCS96313.1"/>
    <property type="molecule type" value="Genomic_DNA"/>
</dbReference>
<proteinExistence type="predicted"/>
<evidence type="ECO:0008006" key="4">
    <source>
        <dbReference type="Google" id="ProtNLM"/>
    </source>
</evidence>
<feature type="transmembrane region" description="Helical" evidence="1">
    <location>
        <begin position="56"/>
        <end position="75"/>
    </location>
</feature>
<organism evidence="2 3">
    <name type="scientific">Desulfoluna limicola</name>
    <dbReference type="NCBI Taxonomy" id="2810562"/>
    <lineage>
        <taxon>Bacteria</taxon>
        <taxon>Pseudomonadati</taxon>
        <taxon>Thermodesulfobacteriota</taxon>
        <taxon>Desulfobacteria</taxon>
        <taxon>Desulfobacterales</taxon>
        <taxon>Desulfolunaceae</taxon>
        <taxon>Desulfoluna</taxon>
    </lineage>
</organism>
<evidence type="ECO:0000256" key="1">
    <source>
        <dbReference type="SAM" id="Phobius"/>
    </source>
</evidence>
<feature type="transmembrane region" description="Helical" evidence="1">
    <location>
        <begin position="20"/>
        <end position="44"/>
    </location>
</feature>
<dbReference type="Proteomes" id="UP001320148">
    <property type="component" value="Chromosome"/>
</dbReference>
<gene>
    <name evidence="2" type="ORF">DSLASN_19450</name>
</gene>
<keyword evidence="1" id="KW-0812">Transmembrane</keyword>
<keyword evidence="1" id="KW-0472">Membrane</keyword>
<evidence type="ECO:0000313" key="2">
    <source>
        <dbReference type="EMBL" id="BCS96313.1"/>
    </source>
</evidence>
<dbReference type="RefSeq" id="WP_236892638.1">
    <property type="nucleotide sequence ID" value="NZ_AP024488.1"/>
</dbReference>